<dbReference type="InterPro" id="IPR036390">
    <property type="entry name" value="WH_DNA-bd_sf"/>
</dbReference>
<feature type="domain" description="HTH lysR-type" evidence="5">
    <location>
        <begin position="8"/>
        <end position="65"/>
    </location>
</feature>
<dbReference type="Gene3D" id="3.40.190.290">
    <property type="match status" value="1"/>
</dbReference>
<evidence type="ECO:0000313" key="6">
    <source>
        <dbReference type="EMBL" id="PSL18638.1"/>
    </source>
</evidence>
<dbReference type="InterPro" id="IPR005119">
    <property type="entry name" value="LysR_subst-bd"/>
</dbReference>
<organism evidence="6 7">
    <name type="scientific">Shimia abyssi</name>
    <dbReference type="NCBI Taxonomy" id="1662395"/>
    <lineage>
        <taxon>Bacteria</taxon>
        <taxon>Pseudomonadati</taxon>
        <taxon>Pseudomonadota</taxon>
        <taxon>Alphaproteobacteria</taxon>
        <taxon>Rhodobacterales</taxon>
        <taxon>Roseobacteraceae</taxon>
    </lineage>
</organism>
<dbReference type="EMBL" id="PYGJ01000009">
    <property type="protein sequence ID" value="PSL18638.1"/>
    <property type="molecule type" value="Genomic_DNA"/>
</dbReference>
<dbReference type="GO" id="GO:0003700">
    <property type="term" value="F:DNA-binding transcription factor activity"/>
    <property type="evidence" value="ECO:0007669"/>
    <property type="project" value="InterPro"/>
</dbReference>
<dbReference type="Gene3D" id="1.10.10.10">
    <property type="entry name" value="Winged helix-like DNA-binding domain superfamily/Winged helix DNA-binding domain"/>
    <property type="match status" value="1"/>
</dbReference>
<dbReference type="PANTHER" id="PTHR30537">
    <property type="entry name" value="HTH-TYPE TRANSCRIPTIONAL REGULATOR"/>
    <property type="match status" value="1"/>
</dbReference>
<keyword evidence="3" id="KW-0238">DNA-binding</keyword>
<dbReference type="SUPFAM" id="SSF53850">
    <property type="entry name" value="Periplasmic binding protein-like II"/>
    <property type="match status" value="1"/>
</dbReference>
<gene>
    <name evidence="6" type="ORF">CLV88_10923</name>
</gene>
<dbReference type="AlphaFoldDB" id="A0A2P8FAB9"/>
<name>A0A2P8FAB9_9RHOB</name>
<evidence type="ECO:0000313" key="7">
    <source>
        <dbReference type="Proteomes" id="UP000240418"/>
    </source>
</evidence>
<dbReference type="GO" id="GO:0043565">
    <property type="term" value="F:sequence-specific DNA binding"/>
    <property type="evidence" value="ECO:0007669"/>
    <property type="project" value="TreeGrafter"/>
</dbReference>
<evidence type="ECO:0000256" key="1">
    <source>
        <dbReference type="ARBA" id="ARBA00009437"/>
    </source>
</evidence>
<dbReference type="InterPro" id="IPR058163">
    <property type="entry name" value="LysR-type_TF_proteobact-type"/>
</dbReference>
<keyword evidence="4" id="KW-0804">Transcription</keyword>
<keyword evidence="2" id="KW-0805">Transcription regulation</keyword>
<evidence type="ECO:0000259" key="5">
    <source>
        <dbReference type="PROSITE" id="PS50931"/>
    </source>
</evidence>
<dbReference type="PRINTS" id="PR00039">
    <property type="entry name" value="HTHLYSR"/>
</dbReference>
<accession>A0A2P8FAB9</accession>
<dbReference type="Pfam" id="PF03466">
    <property type="entry name" value="LysR_substrate"/>
    <property type="match status" value="1"/>
</dbReference>
<dbReference type="InterPro" id="IPR036388">
    <property type="entry name" value="WH-like_DNA-bd_sf"/>
</dbReference>
<keyword evidence="7" id="KW-1185">Reference proteome</keyword>
<dbReference type="GO" id="GO:0006351">
    <property type="term" value="P:DNA-templated transcription"/>
    <property type="evidence" value="ECO:0007669"/>
    <property type="project" value="TreeGrafter"/>
</dbReference>
<dbReference type="OrthoDB" id="9798121at2"/>
<dbReference type="Pfam" id="PF00126">
    <property type="entry name" value="HTH_1"/>
    <property type="match status" value="1"/>
</dbReference>
<dbReference type="PANTHER" id="PTHR30537:SF3">
    <property type="entry name" value="TRANSCRIPTIONAL REGULATORY PROTEIN"/>
    <property type="match status" value="1"/>
</dbReference>
<comment type="similarity">
    <text evidence="1">Belongs to the LysR transcriptional regulatory family.</text>
</comment>
<reference evidence="6 7" key="1">
    <citation type="submission" date="2018-03" db="EMBL/GenBank/DDBJ databases">
        <title>Genomic Encyclopedia of Archaeal and Bacterial Type Strains, Phase II (KMG-II): from individual species to whole genera.</title>
        <authorList>
            <person name="Goeker M."/>
        </authorList>
    </citation>
    <scope>NUCLEOTIDE SEQUENCE [LARGE SCALE GENOMIC DNA]</scope>
    <source>
        <strain evidence="6 7">DSM 100673</strain>
    </source>
</reference>
<evidence type="ECO:0000256" key="2">
    <source>
        <dbReference type="ARBA" id="ARBA00023015"/>
    </source>
</evidence>
<comment type="caution">
    <text evidence="6">The sequence shown here is derived from an EMBL/GenBank/DDBJ whole genome shotgun (WGS) entry which is preliminary data.</text>
</comment>
<dbReference type="RefSeq" id="WP_106609017.1">
    <property type="nucleotide sequence ID" value="NZ_PYGJ01000009.1"/>
</dbReference>
<evidence type="ECO:0000256" key="4">
    <source>
        <dbReference type="ARBA" id="ARBA00023163"/>
    </source>
</evidence>
<evidence type="ECO:0000256" key="3">
    <source>
        <dbReference type="ARBA" id="ARBA00023125"/>
    </source>
</evidence>
<dbReference type="SUPFAM" id="SSF46785">
    <property type="entry name" value="Winged helix' DNA-binding domain"/>
    <property type="match status" value="1"/>
</dbReference>
<proteinExistence type="inferred from homology"/>
<sequence>MDTALNTLDWSLIQSFLAVAQAGTLSTGAHKLGMSQPTLGRHIRALEAQLGAELFLRHARGFELSPQGKELLPHAQAMAQAMQALAITAAGAQTRLQGDVRIATSVFMAHHAMPGIIAQMRAAEPDIQIDLIPSDASENLLFREADIAVRMYRPTQLDMITKHLGDIRLGMFATREYLSRRGKPATAEELRHHDIIGYDANDDIIREMRGMGIPASRDWFAVRCDNQSAYWELVRAGCGLGFCQAEIARATPGIEEVALDFPLPVLPVWLTAHETLRHTPRISRIWSLLETGLRAFVS</sequence>
<dbReference type="Proteomes" id="UP000240418">
    <property type="component" value="Unassembled WGS sequence"/>
</dbReference>
<protein>
    <submittedName>
        <fullName evidence="6">LysR family transcriptional regulator</fullName>
    </submittedName>
</protein>
<dbReference type="PROSITE" id="PS50931">
    <property type="entry name" value="HTH_LYSR"/>
    <property type="match status" value="1"/>
</dbReference>
<dbReference type="InterPro" id="IPR000847">
    <property type="entry name" value="LysR_HTH_N"/>
</dbReference>